<gene>
    <name evidence="3" type="ORF">SAMN06265376_105256</name>
</gene>
<keyword evidence="4" id="KW-1185">Reference proteome</keyword>
<dbReference type="AlphaFoldDB" id="A0A239B225"/>
<dbReference type="GO" id="GO:0003735">
    <property type="term" value="F:structural constituent of ribosome"/>
    <property type="evidence" value="ECO:0007669"/>
    <property type="project" value="InterPro"/>
</dbReference>
<feature type="transmembrane region" description="Helical" evidence="1">
    <location>
        <begin position="103"/>
        <end position="121"/>
    </location>
</feature>
<dbReference type="GO" id="GO:0006412">
    <property type="term" value="P:translation"/>
    <property type="evidence" value="ECO:0007669"/>
    <property type="project" value="InterPro"/>
</dbReference>
<dbReference type="RefSeq" id="WP_089372505.1">
    <property type="nucleotide sequence ID" value="NZ_BMEP01000006.1"/>
</dbReference>
<protein>
    <submittedName>
        <fullName evidence="3">Ribosomal protein L7/L12 C-terminal domain-containing protein</fullName>
    </submittedName>
</protein>
<keyword evidence="1" id="KW-1133">Transmembrane helix</keyword>
<evidence type="ECO:0000256" key="1">
    <source>
        <dbReference type="SAM" id="Phobius"/>
    </source>
</evidence>
<dbReference type="SUPFAM" id="SSF54736">
    <property type="entry name" value="ClpS-like"/>
    <property type="match status" value="1"/>
</dbReference>
<dbReference type="OrthoDB" id="1454767at2"/>
<evidence type="ECO:0000259" key="2">
    <source>
        <dbReference type="Pfam" id="PF00542"/>
    </source>
</evidence>
<accession>A0A239B225</accession>
<proteinExistence type="predicted"/>
<dbReference type="GO" id="GO:0005840">
    <property type="term" value="C:ribosome"/>
    <property type="evidence" value="ECO:0007669"/>
    <property type="project" value="UniProtKB-KW"/>
</dbReference>
<keyword evidence="1" id="KW-0812">Transmembrane</keyword>
<name>A0A239B225_9FLAO</name>
<dbReference type="Proteomes" id="UP000198379">
    <property type="component" value="Unassembled WGS sequence"/>
</dbReference>
<evidence type="ECO:0000313" key="4">
    <source>
        <dbReference type="Proteomes" id="UP000198379"/>
    </source>
</evidence>
<keyword evidence="1" id="KW-0472">Membrane</keyword>
<reference evidence="3 4" key="1">
    <citation type="submission" date="2017-06" db="EMBL/GenBank/DDBJ databases">
        <authorList>
            <person name="Kim H.J."/>
            <person name="Triplett B.A."/>
        </authorList>
    </citation>
    <scope>NUCLEOTIDE SEQUENCE [LARGE SCALE GENOMIC DNA]</scope>
    <source>
        <strain evidence="3 4">DSM 25597</strain>
    </source>
</reference>
<dbReference type="EMBL" id="FZNY01000005">
    <property type="protein sequence ID" value="SNS01288.1"/>
    <property type="molecule type" value="Genomic_DNA"/>
</dbReference>
<keyword evidence="3" id="KW-0687">Ribonucleoprotein</keyword>
<dbReference type="Gene3D" id="3.30.1390.10">
    <property type="match status" value="1"/>
</dbReference>
<dbReference type="InterPro" id="IPR014719">
    <property type="entry name" value="Ribosomal_bL12_C/ClpS-like"/>
</dbReference>
<feature type="domain" description="Large ribosomal subunit protein bL12 C-terminal" evidence="2">
    <location>
        <begin position="21"/>
        <end position="50"/>
    </location>
</feature>
<dbReference type="InterPro" id="IPR013823">
    <property type="entry name" value="Ribosomal_bL12_C"/>
</dbReference>
<evidence type="ECO:0000313" key="3">
    <source>
        <dbReference type="EMBL" id="SNS01288.1"/>
    </source>
</evidence>
<sequence length="123" mass="14406">MKISINNTLIDKTEILSLINNQKKISAIKLMKEQLQIGLKEAKDIVDHLDEDPHYYDGKNHTIDMIPRELFNDSNAIKTSQTIKSHQQQRTPFIERRKTDSKTYIILFLISCIILLTYLYITK</sequence>
<keyword evidence="3" id="KW-0689">Ribosomal protein</keyword>
<dbReference type="Pfam" id="PF00542">
    <property type="entry name" value="Ribosomal_L12"/>
    <property type="match status" value="1"/>
</dbReference>
<organism evidence="3 4">
    <name type="scientific">Dokdonia pacifica</name>
    <dbReference type="NCBI Taxonomy" id="1627892"/>
    <lineage>
        <taxon>Bacteria</taxon>
        <taxon>Pseudomonadati</taxon>
        <taxon>Bacteroidota</taxon>
        <taxon>Flavobacteriia</taxon>
        <taxon>Flavobacteriales</taxon>
        <taxon>Flavobacteriaceae</taxon>
        <taxon>Dokdonia</taxon>
    </lineage>
</organism>